<reference evidence="1" key="1">
    <citation type="journal article" date="2015" name="Nature">
        <title>Complex archaea that bridge the gap between prokaryotes and eukaryotes.</title>
        <authorList>
            <person name="Spang A."/>
            <person name="Saw J.H."/>
            <person name="Jorgensen S.L."/>
            <person name="Zaremba-Niedzwiedzka K."/>
            <person name="Martijn J."/>
            <person name="Lind A.E."/>
            <person name="van Eijk R."/>
            <person name="Schleper C."/>
            <person name="Guy L."/>
            <person name="Ettema T.J."/>
        </authorList>
    </citation>
    <scope>NUCLEOTIDE SEQUENCE</scope>
</reference>
<gene>
    <name evidence="1" type="ORF">LCGC14_2761400</name>
</gene>
<accession>A0A0F8ZKQ0</accession>
<dbReference type="AlphaFoldDB" id="A0A0F8ZKQ0"/>
<organism evidence="1">
    <name type="scientific">marine sediment metagenome</name>
    <dbReference type="NCBI Taxonomy" id="412755"/>
    <lineage>
        <taxon>unclassified sequences</taxon>
        <taxon>metagenomes</taxon>
        <taxon>ecological metagenomes</taxon>
    </lineage>
</organism>
<comment type="caution">
    <text evidence="1">The sequence shown here is derived from an EMBL/GenBank/DDBJ whole genome shotgun (WGS) entry which is preliminary data.</text>
</comment>
<feature type="non-terminal residue" evidence="1">
    <location>
        <position position="1"/>
    </location>
</feature>
<proteinExistence type="predicted"/>
<sequence length="103" mass="11632">QIQRIDSFTIGTPSGEGSLKVYLDITDILQETTFTDDINSALFRCVKHVLEKDDEARLDIALLQSVANEIGLSYIFKQKQDYKFIQALFTFPIQISNVGSMVI</sequence>
<dbReference type="EMBL" id="LAZR01050761">
    <property type="protein sequence ID" value="KKK86620.1"/>
    <property type="molecule type" value="Genomic_DNA"/>
</dbReference>
<protein>
    <submittedName>
        <fullName evidence="1">Uncharacterized protein</fullName>
    </submittedName>
</protein>
<evidence type="ECO:0000313" key="1">
    <source>
        <dbReference type="EMBL" id="KKK86620.1"/>
    </source>
</evidence>
<name>A0A0F8ZKQ0_9ZZZZ</name>